<sequence>MELLGVPSASRRTLCPQHAPSFDVLRAGVGGELFTLTPHETGWRWSCVGKYEPVYALNLRGLSQAEAKGERLTVWYEEERDGKVVDVPYTGKVLSAHMRDGMAVLFDHTLVDGKPEELVIGNEDDWMWGVRHTKAPKLPSAVPAAEK</sequence>
<dbReference type="AlphaFoldDB" id="A0A7S4M4T1"/>
<name>A0A7S4M4T1_9EUKA</name>
<evidence type="ECO:0000313" key="1">
    <source>
        <dbReference type="EMBL" id="CAE2201013.1"/>
    </source>
</evidence>
<accession>A0A7S4M4T1</accession>
<organism evidence="1">
    <name type="scientific">Prymnesium polylepis</name>
    <dbReference type="NCBI Taxonomy" id="72548"/>
    <lineage>
        <taxon>Eukaryota</taxon>
        <taxon>Haptista</taxon>
        <taxon>Haptophyta</taxon>
        <taxon>Prymnesiophyceae</taxon>
        <taxon>Prymnesiales</taxon>
        <taxon>Prymnesiaceae</taxon>
        <taxon>Prymnesium</taxon>
    </lineage>
</organism>
<reference evidence="1" key="1">
    <citation type="submission" date="2021-01" db="EMBL/GenBank/DDBJ databases">
        <authorList>
            <person name="Corre E."/>
            <person name="Pelletier E."/>
            <person name="Niang G."/>
            <person name="Scheremetjew M."/>
            <person name="Finn R."/>
            <person name="Kale V."/>
            <person name="Holt S."/>
            <person name="Cochrane G."/>
            <person name="Meng A."/>
            <person name="Brown T."/>
            <person name="Cohen L."/>
        </authorList>
    </citation>
    <scope>NUCLEOTIDE SEQUENCE</scope>
    <source>
        <strain evidence="1">UIO037</strain>
    </source>
</reference>
<proteinExistence type="predicted"/>
<gene>
    <name evidence="1" type="ORF">CPOL0286_LOCUS4470</name>
</gene>
<protein>
    <submittedName>
        <fullName evidence="1">Uncharacterized protein</fullName>
    </submittedName>
</protein>
<dbReference type="EMBL" id="HBKO01009759">
    <property type="protein sequence ID" value="CAE2201013.1"/>
    <property type="molecule type" value="Transcribed_RNA"/>
</dbReference>